<dbReference type="Gene3D" id="1.20.1050.80">
    <property type="entry name" value="VPS9 domain"/>
    <property type="match status" value="1"/>
</dbReference>
<name>A0A4P9YNN5_ROZAC</name>
<dbReference type="EMBL" id="ML004964">
    <property type="protein sequence ID" value="RKP21336.1"/>
    <property type="molecule type" value="Genomic_DNA"/>
</dbReference>
<dbReference type="InterPro" id="IPR037191">
    <property type="entry name" value="VPS9_dom_sf"/>
</dbReference>
<evidence type="ECO:0000313" key="2">
    <source>
        <dbReference type="Proteomes" id="UP000281549"/>
    </source>
</evidence>
<evidence type="ECO:0000313" key="1">
    <source>
        <dbReference type="EMBL" id="RKP21336.1"/>
    </source>
</evidence>
<dbReference type="AlphaFoldDB" id="A0A4P9YNN5"/>
<gene>
    <name evidence="1" type="ORF">ROZALSC1DRAFT_20594</name>
</gene>
<sequence>MELTRHPILNILRQDDLWKKFDDIIRLLSDERFPESFTEQKMFLERCVFAKNPNNDHQLISLLGQRAQLDGDYEDLSPNRKTIFDIPTGNDPLSVVSFAIIESEKVHLLDEINITVSLVNGIQKFMENQQYRNSVESLATGMNDDKRLQEEVISKLKDIRSHDINVHKLISQSNFWCDATEVETDNIFNVAEAYLMKKHYKKVLNLYRLKYKDEDEKIYKFSTVLSDYQFSIIATKNQREISDEIAFNICFKASSSEDSYSLTTMHAACAFLVNLDHSHLNLSKEEFINSQSLLKRLGSVKGSLNELVEKVTTPARLRAISVDEKQLMKKFDNNHSQKYVNVEFEDLRMKDLRTIFDEYKKLIKRNESIENV</sequence>
<reference evidence="2" key="1">
    <citation type="journal article" date="2018" name="Nat. Microbiol.">
        <title>Leveraging single-cell genomics to expand the fungal tree of life.</title>
        <authorList>
            <person name="Ahrendt S.R."/>
            <person name="Quandt C.A."/>
            <person name="Ciobanu D."/>
            <person name="Clum A."/>
            <person name="Salamov A."/>
            <person name="Andreopoulos B."/>
            <person name="Cheng J.F."/>
            <person name="Woyke T."/>
            <person name="Pelin A."/>
            <person name="Henrissat B."/>
            <person name="Reynolds N.K."/>
            <person name="Benny G.L."/>
            <person name="Smith M.E."/>
            <person name="James T.Y."/>
            <person name="Grigoriev I.V."/>
        </authorList>
    </citation>
    <scope>NUCLEOTIDE SEQUENCE [LARGE SCALE GENOMIC DNA]</scope>
    <source>
        <strain evidence="2">CSF55</strain>
    </source>
</reference>
<dbReference type="Proteomes" id="UP000281549">
    <property type="component" value="Unassembled WGS sequence"/>
</dbReference>
<protein>
    <submittedName>
        <fullName evidence="1">Uncharacterized protein</fullName>
    </submittedName>
</protein>
<organism evidence="1 2">
    <name type="scientific">Rozella allomycis (strain CSF55)</name>
    <dbReference type="NCBI Taxonomy" id="988480"/>
    <lineage>
        <taxon>Eukaryota</taxon>
        <taxon>Fungi</taxon>
        <taxon>Fungi incertae sedis</taxon>
        <taxon>Cryptomycota</taxon>
        <taxon>Cryptomycota incertae sedis</taxon>
        <taxon>Rozella</taxon>
    </lineage>
</organism>
<dbReference type="SUPFAM" id="SSF109993">
    <property type="entry name" value="VPS9 domain"/>
    <property type="match status" value="1"/>
</dbReference>
<proteinExistence type="predicted"/>
<accession>A0A4P9YNN5</accession>